<feature type="signal peptide" evidence="6">
    <location>
        <begin position="1"/>
        <end position="24"/>
    </location>
</feature>
<feature type="region of interest" description="Disordered" evidence="5">
    <location>
        <begin position="33"/>
        <end position="83"/>
    </location>
</feature>
<dbReference type="OrthoDB" id="9807888at2"/>
<dbReference type="SMART" id="SM00062">
    <property type="entry name" value="PBPb"/>
    <property type="match status" value="1"/>
</dbReference>
<dbReference type="AlphaFoldDB" id="A0A1H9L5D9"/>
<comment type="similarity">
    <text evidence="1 4">Belongs to the bacterial solute-binding protein 3 family.</text>
</comment>
<dbReference type="CDD" id="cd13690">
    <property type="entry name" value="PBP2_GluB"/>
    <property type="match status" value="1"/>
</dbReference>
<reference evidence="10" key="1">
    <citation type="submission" date="2016-10" db="EMBL/GenBank/DDBJ databases">
        <authorList>
            <person name="Varghese N."/>
            <person name="Submissions S."/>
        </authorList>
    </citation>
    <scope>NUCLEOTIDE SEQUENCE [LARGE SCALE GENOMIC DNA]</scope>
    <source>
        <strain evidence="10">CGMCC 4.3525</strain>
    </source>
</reference>
<dbReference type="Gene3D" id="3.40.190.10">
    <property type="entry name" value="Periplasmic binding protein-like II"/>
    <property type="match status" value="2"/>
</dbReference>
<dbReference type="Proteomes" id="UP000199352">
    <property type="component" value="Unassembled WGS sequence"/>
</dbReference>
<dbReference type="Pfam" id="PF00497">
    <property type="entry name" value="SBP_bac_3"/>
    <property type="match status" value="1"/>
</dbReference>
<evidence type="ECO:0000313" key="9">
    <source>
        <dbReference type="EMBL" id="SER06375.1"/>
    </source>
</evidence>
<organism evidence="9 10">
    <name type="scientific">Lentzea xinjiangensis</name>
    <dbReference type="NCBI Taxonomy" id="402600"/>
    <lineage>
        <taxon>Bacteria</taxon>
        <taxon>Bacillati</taxon>
        <taxon>Actinomycetota</taxon>
        <taxon>Actinomycetes</taxon>
        <taxon>Pseudonocardiales</taxon>
        <taxon>Pseudonocardiaceae</taxon>
        <taxon>Lentzea</taxon>
    </lineage>
</organism>
<evidence type="ECO:0000256" key="2">
    <source>
        <dbReference type="ARBA" id="ARBA00022448"/>
    </source>
</evidence>
<dbReference type="InterPro" id="IPR018313">
    <property type="entry name" value="SBP_3_CS"/>
</dbReference>
<sequence>MRRLTSTLTSALAPALAVVLLVPACSPGPAPSQIVPRSAPAPQPANASTVTAAPSSAPGPAPSCDATASLRPGPLPPPGQMPAGSTMERILQRGRLIAGVDQNSYLMGFRNSFTGEIEGFDVDVARQIAKAIFGDEKKVQFKVVTAAERIPMLQRGDVDVVARTMTITCDRLADVDFSQVYYQAGQRVLVRRNSGITGVEGLGDKRVCVASGSTSLGNVVNRARTTVSVPNWTDCLVMLQQGQADAISTDDTILAGLAAQDPYTEVVGARFTEEPYGVGVPKGREDLVRFVNGVLERMRGDGTWRGMYQRWLGTLGPAPAPPVARYRD</sequence>
<dbReference type="GO" id="GO:0005576">
    <property type="term" value="C:extracellular region"/>
    <property type="evidence" value="ECO:0007669"/>
    <property type="project" value="TreeGrafter"/>
</dbReference>
<dbReference type="GO" id="GO:0030288">
    <property type="term" value="C:outer membrane-bounded periplasmic space"/>
    <property type="evidence" value="ECO:0007669"/>
    <property type="project" value="TreeGrafter"/>
</dbReference>
<feature type="chain" id="PRO_5038718996" evidence="6">
    <location>
        <begin position="25"/>
        <end position="328"/>
    </location>
</feature>
<feature type="domain" description="Ionotropic glutamate receptor C-terminal" evidence="8">
    <location>
        <begin position="95"/>
        <end position="314"/>
    </location>
</feature>
<keyword evidence="10" id="KW-1185">Reference proteome</keyword>
<dbReference type="PANTHER" id="PTHR30085:SF6">
    <property type="entry name" value="ABC TRANSPORTER GLUTAMINE-BINDING PROTEIN GLNH"/>
    <property type="match status" value="1"/>
</dbReference>
<accession>A0A1H9L5D9</accession>
<evidence type="ECO:0000313" key="10">
    <source>
        <dbReference type="Proteomes" id="UP000199352"/>
    </source>
</evidence>
<dbReference type="SUPFAM" id="SSF53850">
    <property type="entry name" value="Periplasmic binding protein-like II"/>
    <property type="match status" value="1"/>
</dbReference>
<evidence type="ECO:0000256" key="3">
    <source>
        <dbReference type="ARBA" id="ARBA00022729"/>
    </source>
</evidence>
<keyword evidence="2" id="KW-0813">Transport</keyword>
<evidence type="ECO:0000256" key="4">
    <source>
        <dbReference type="RuleBase" id="RU003744"/>
    </source>
</evidence>
<evidence type="ECO:0000256" key="6">
    <source>
        <dbReference type="SAM" id="SignalP"/>
    </source>
</evidence>
<feature type="compositionally biased region" description="Low complexity" evidence="5">
    <location>
        <begin position="44"/>
        <end position="58"/>
    </location>
</feature>
<dbReference type="EMBL" id="FOFR01000007">
    <property type="protein sequence ID" value="SER06375.1"/>
    <property type="molecule type" value="Genomic_DNA"/>
</dbReference>
<dbReference type="GO" id="GO:0006865">
    <property type="term" value="P:amino acid transport"/>
    <property type="evidence" value="ECO:0007669"/>
    <property type="project" value="TreeGrafter"/>
</dbReference>
<dbReference type="GO" id="GO:0016020">
    <property type="term" value="C:membrane"/>
    <property type="evidence" value="ECO:0007669"/>
    <property type="project" value="InterPro"/>
</dbReference>
<dbReference type="SMART" id="SM00079">
    <property type="entry name" value="PBPe"/>
    <property type="match status" value="1"/>
</dbReference>
<evidence type="ECO:0000259" key="7">
    <source>
        <dbReference type="SMART" id="SM00062"/>
    </source>
</evidence>
<dbReference type="InterPro" id="IPR001638">
    <property type="entry name" value="Solute-binding_3/MltF_N"/>
</dbReference>
<dbReference type="PROSITE" id="PS01039">
    <property type="entry name" value="SBP_BACTERIAL_3"/>
    <property type="match status" value="1"/>
</dbReference>
<dbReference type="InterPro" id="IPR051455">
    <property type="entry name" value="Bact_solute-bind_prot3"/>
</dbReference>
<dbReference type="PANTHER" id="PTHR30085">
    <property type="entry name" value="AMINO ACID ABC TRANSPORTER PERMEASE"/>
    <property type="match status" value="1"/>
</dbReference>
<dbReference type="GO" id="GO:0015276">
    <property type="term" value="F:ligand-gated monoatomic ion channel activity"/>
    <property type="evidence" value="ECO:0007669"/>
    <property type="project" value="InterPro"/>
</dbReference>
<dbReference type="InterPro" id="IPR001320">
    <property type="entry name" value="Iontro_rcpt_C"/>
</dbReference>
<dbReference type="STRING" id="402600.SAMN05216188_107255"/>
<evidence type="ECO:0000256" key="1">
    <source>
        <dbReference type="ARBA" id="ARBA00010333"/>
    </source>
</evidence>
<name>A0A1H9L5D9_9PSEU</name>
<evidence type="ECO:0000256" key="5">
    <source>
        <dbReference type="SAM" id="MobiDB-lite"/>
    </source>
</evidence>
<proteinExistence type="inferred from homology"/>
<gene>
    <name evidence="9" type="ORF">SAMN05216188_107255</name>
</gene>
<protein>
    <submittedName>
        <fullName evidence="9">Amino acid ABC transporter substrate-binding protein, PAAT family</fullName>
    </submittedName>
</protein>
<keyword evidence="3 6" id="KW-0732">Signal</keyword>
<evidence type="ECO:0000259" key="8">
    <source>
        <dbReference type="SMART" id="SM00079"/>
    </source>
</evidence>
<feature type="domain" description="Solute-binding protein family 3/N-terminal" evidence="7">
    <location>
        <begin position="95"/>
        <end position="315"/>
    </location>
</feature>